<dbReference type="EMBL" id="AP022610">
    <property type="protein sequence ID" value="BBZ29776.1"/>
    <property type="molecule type" value="Genomic_DNA"/>
</dbReference>
<evidence type="ECO:0000256" key="1">
    <source>
        <dbReference type="SAM" id="MobiDB-lite"/>
    </source>
</evidence>
<dbReference type="Proteomes" id="UP000466517">
    <property type="component" value="Chromosome"/>
</dbReference>
<accession>A0A7I7XKR1</accession>
<proteinExistence type="predicted"/>
<evidence type="ECO:0000313" key="2">
    <source>
        <dbReference type="EMBL" id="BBZ29776.1"/>
    </source>
</evidence>
<dbReference type="KEGG" id="mmag:MMAD_40710"/>
<keyword evidence="3" id="KW-1185">Reference proteome</keyword>
<evidence type="ECO:0000313" key="3">
    <source>
        <dbReference type="Proteomes" id="UP000466517"/>
    </source>
</evidence>
<dbReference type="AlphaFoldDB" id="A0A7I7XKR1"/>
<name>A0A7I7XKR1_9MYCO</name>
<sequence>MKTRSKPRQLAIVTGALAFCTLACSLYVTAVKGCVLTLTNHAGTGLPPRATAPRSSVANF</sequence>
<feature type="region of interest" description="Disordered" evidence="1">
    <location>
        <begin position="41"/>
        <end position="60"/>
    </location>
</feature>
<gene>
    <name evidence="2" type="ORF">MMAD_40710</name>
</gene>
<protein>
    <submittedName>
        <fullName evidence="2">Uncharacterized protein</fullName>
    </submittedName>
</protein>
<organism evidence="2 3">
    <name type="scientific">Mycolicibacterium madagascariense</name>
    <dbReference type="NCBI Taxonomy" id="212765"/>
    <lineage>
        <taxon>Bacteria</taxon>
        <taxon>Bacillati</taxon>
        <taxon>Actinomycetota</taxon>
        <taxon>Actinomycetes</taxon>
        <taxon>Mycobacteriales</taxon>
        <taxon>Mycobacteriaceae</taxon>
        <taxon>Mycolicibacterium</taxon>
    </lineage>
</organism>
<reference evidence="2 3" key="1">
    <citation type="journal article" date="2019" name="Emerg. Microbes Infect.">
        <title>Comprehensive subspecies identification of 175 nontuberculous mycobacteria species based on 7547 genomic profiles.</title>
        <authorList>
            <person name="Matsumoto Y."/>
            <person name="Kinjo T."/>
            <person name="Motooka D."/>
            <person name="Nabeya D."/>
            <person name="Jung N."/>
            <person name="Uechi K."/>
            <person name="Horii T."/>
            <person name="Iida T."/>
            <person name="Fujita J."/>
            <person name="Nakamura S."/>
        </authorList>
    </citation>
    <scope>NUCLEOTIDE SEQUENCE [LARGE SCALE GENOMIC DNA]</scope>
    <source>
        <strain evidence="2 3">JCM 13574</strain>
    </source>
</reference>